<proteinExistence type="predicted"/>
<dbReference type="InterPro" id="IPR008042">
    <property type="entry name" value="Retrotrans_Pao"/>
</dbReference>
<dbReference type="AlphaFoldDB" id="A0A0C2GDI7"/>
<dbReference type="OrthoDB" id="5863270at2759"/>
<sequence length="259" mass="30326">MNIRDYVSNNQELNRFMEEQEKSKVDEQCKILGVTWRTTTDKFEIHLSRCTTETTWTKRRVLQKVASTYDPFGWISPVVLVGKIFIQKLWTENITWDESLPQHLLEEWTQIIESWILSLVTFPRLLIQDNAPDAKYDIHVFTDASQSAYSASSYLLEKINGHPKRAMLFFSKSRLAPKKPLMTIPKLELSGLLIGANLLRYLKLHLNIPIDRSFLWSDSRVALSWSRSQTRTFPYSYVTASEQFEKRLKMQSSVTYQVH</sequence>
<accession>A0A0C2GDI7</accession>
<dbReference type="PANTHER" id="PTHR47331:SF5">
    <property type="entry name" value="RIBONUCLEASE H"/>
    <property type="match status" value="1"/>
</dbReference>
<keyword evidence="2" id="KW-1185">Reference proteome</keyword>
<dbReference type="Pfam" id="PF05380">
    <property type="entry name" value="Peptidase_A17"/>
    <property type="match status" value="1"/>
</dbReference>
<evidence type="ECO:0000313" key="2">
    <source>
        <dbReference type="Proteomes" id="UP000054047"/>
    </source>
</evidence>
<dbReference type="PANTHER" id="PTHR47331">
    <property type="entry name" value="PHD-TYPE DOMAIN-CONTAINING PROTEIN"/>
    <property type="match status" value="1"/>
</dbReference>
<gene>
    <name evidence="1" type="ORF">ANCDUO_14684</name>
</gene>
<organism evidence="1 2">
    <name type="scientific">Ancylostoma duodenale</name>
    <dbReference type="NCBI Taxonomy" id="51022"/>
    <lineage>
        <taxon>Eukaryota</taxon>
        <taxon>Metazoa</taxon>
        <taxon>Ecdysozoa</taxon>
        <taxon>Nematoda</taxon>
        <taxon>Chromadorea</taxon>
        <taxon>Rhabditida</taxon>
        <taxon>Rhabditina</taxon>
        <taxon>Rhabditomorpha</taxon>
        <taxon>Strongyloidea</taxon>
        <taxon>Ancylostomatidae</taxon>
        <taxon>Ancylostomatinae</taxon>
        <taxon>Ancylostoma</taxon>
    </lineage>
</organism>
<dbReference type="Proteomes" id="UP000054047">
    <property type="component" value="Unassembled WGS sequence"/>
</dbReference>
<reference evidence="1 2" key="1">
    <citation type="submission" date="2013-12" db="EMBL/GenBank/DDBJ databases">
        <title>Draft genome of the parsitic nematode Ancylostoma duodenale.</title>
        <authorList>
            <person name="Mitreva M."/>
        </authorList>
    </citation>
    <scope>NUCLEOTIDE SEQUENCE [LARGE SCALE GENOMIC DNA]</scope>
    <source>
        <strain evidence="1 2">Zhejiang</strain>
    </source>
</reference>
<name>A0A0C2GDI7_9BILA</name>
<evidence type="ECO:0000313" key="1">
    <source>
        <dbReference type="EMBL" id="KIH55161.1"/>
    </source>
</evidence>
<dbReference type="EMBL" id="KN737802">
    <property type="protein sequence ID" value="KIH55161.1"/>
    <property type="molecule type" value="Genomic_DNA"/>
</dbReference>
<protein>
    <submittedName>
        <fullName evidence="1">Pao retrotransposon peptidase</fullName>
    </submittedName>
</protein>